<dbReference type="GO" id="GO:0006571">
    <property type="term" value="P:tyrosine biosynthetic process"/>
    <property type="evidence" value="ECO:0007669"/>
    <property type="project" value="InterPro"/>
</dbReference>
<accession>X1B0L0</accession>
<dbReference type="SUPFAM" id="SSF51735">
    <property type="entry name" value="NAD(P)-binding Rossmann-fold domains"/>
    <property type="match status" value="1"/>
</dbReference>
<dbReference type="GO" id="GO:0004665">
    <property type="term" value="F:prephenate dehydrogenase (NADP+) activity"/>
    <property type="evidence" value="ECO:0007669"/>
    <property type="project" value="InterPro"/>
</dbReference>
<feature type="domain" description="Prephenate/arogenate dehydrogenase" evidence="2">
    <location>
        <begin position="5"/>
        <end position="191"/>
    </location>
</feature>
<dbReference type="Gene3D" id="3.40.50.720">
    <property type="entry name" value="NAD(P)-binding Rossmann-like Domain"/>
    <property type="match status" value="1"/>
</dbReference>
<dbReference type="Pfam" id="PF02153">
    <property type="entry name" value="PDH_N"/>
    <property type="match status" value="1"/>
</dbReference>
<dbReference type="AlphaFoldDB" id="X1B0L0"/>
<protein>
    <recommendedName>
        <fullName evidence="2">Prephenate/arogenate dehydrogenase domain-containing protein</fullName>
    </recommendedName>
</protein>
<name>X1B0L0_9ZZZZ</name>
<organism evidence="3">
    <name type="scientific">marine sediment metagenome</name>
    <dbReference type="NCBI Taxonomy" id="412755"/>
    <lineage>
        <taxon>unclassified sequences</taxon>
        <taxon>metagenomes</taxon>
        <taxon>ecological metagenomes</taxon>
    </lineage>
</organism>
<dbReference type="EMBL" id="BART01004048">
    <property type="protein sequence ID" value="GAG65526.1"/>
    <property type="molecule type" value="Genomic_DNA"/>
</dbReference>
<dbReference type="InterPro" id="IPR036291">
    <property type="entry name" value="NAD(P)-bd_dom_sf"/>
</dbReference>
<dbReference type="GO" id="GO:0070403">
    <property type="term" value="F:NAD+ binding"/>
    <property type="evidence" value="ECO:0007669"/>
    <property type="project" value="InterPro"/>
</dbReference>
<dbReference type="GO" id="GO:0008977">
    <property type="term" value="F:prephenate dehydrogenase (NAD+) activity"/>
    <property type="evidence" value="ECO:0007669"/>
    <property type="project" value="InterPro"/>
</dbReference>
<dbReference type="FunFam" id="3.40.50.720:FF:000208">
    <property type="entry name" value="Prephenate dehydrogenase"/>
    <property type="match status" value="1"/>
</dbReference>
<dbReference type="PANTHER" id="PTHR21363">
    <property type="entry name" value="PREPHENATE DEHYDROGENASE"/>
    <property type="match status" value="1"/>
</dbReference>
<evidence type="ECO:0000256" key="1">
    <source>
        <dbReference type="ARBA" id="ARBA00023002"/>
    </source>
</evidence>
<dbReference type="InterPro" id="IPR050812">
    <property type="entry name" value="Preph/Arog_dehydrog"/>
</dbReference>
<proteinExistence type="predicted"/>
<feature type="non-terminal residue" evidence="3">
    <location>
        <position position="191"/>
    </location>
</feature>
<gene>
    <name evidence="3" type="ORF">S01H4_10524</name>
</gene>
<dbReference type="InterPro" id="IPR003099">
    <property type="entry name" value="Prephen_DH"/>
</dbReference>
<dbReference type="PANTHER" id="PTHR21363:SF0">
    <property type="entry name" value="PREPHENATE DEHYDROGENASE [NADP(+)]"/>
    <property type="match status" value="1"/>
</dbReference>
<evidence type="ECO:0000259" key="2">
    <source>
        <dbReference type="PROSITE" id="PS51176"/>
    </source>
</evidence>
<comment type="caution">
    <text evidence="3">The sequence shown here is derived from an EMBL/GenBank/DDBJ whole genome shotgun (WGS) entry which is preliminary data.</text>
</comment>
<sequence length="191" mass="20669">MKNIKKITVIGLGLIGGSLALSLKNTGKDFIITGYDIAGEAMNIAKYRNIIDVVAVDYKEAVTDADLIIIATPISKIIEVVEHIKDYLKKGVIITDVGSAKEKIVKRVSEILPEGVFFIGGHPMAGSENEGILSATPELFKNTFYILTPTDTTVSEPLVTLHSLFTKIGSKVISINPKEHDENVALISHLP</sequence>
<dbReference type="PROSITE" id="PS51176">
    <property type="entry name" value="PDH_ADH"/>
    <property type="match status" value="1"/>
</dbReference>
<evidence type="ECO:0000313" key="3">
    <source>
        <dbReference type="EMBL" id="GAG65526.1"/>
    </source>
</evidence>
<reference evidence="3" key="1">
    <citation type="journal article" date="2014" name="Front. Microbiol.">
        <title>High frequency of phylogenetically diverse reductive dehalogenase-homologous genes in deep subseafloor sedimentary metagenomes.</title>
        <authorList>
            <person name="Kawai M."/>
            <person name="Futagami T."/>
            <person name="Toyoda A."/>
            <person name="Takaki Y."/>
            <person name="Nishi S."/>
            <person name="Hori S."/>
            <person name="Arai W."/>
            <person name="Tsubouchi T."/>
            <person name="Morono Y."/>
            <person name="Uchiyama I."/>
            <person name="Ito T."/>
            <person name="Fujiyama A."/>
            <person name="Inagaki F."/>
            <person name="Takami H."/>
        </authorList>
    </citation>
    <scope>NUCLEOTIDE SEQUENCE</scope>
    <source>
        <strain evidence="3">Expedition CK06-06</strain>
    </source>
</reference>
<dbReference type="InterPro" id="IPR046826">
    <property type="entry name" value="PDH_N"/>
</dbReference>
<keyword evidence="1" id="KW-0560">Oxidoreductase</keyword>